<protein>
    <submittedName>
        <fullName evidence="1">Uncharacterized protein</fullName>
    </submittedName>
</protein>
<dbReference type="Proteomes" id="UP000774617">
    <property type="component" value="Unassembled WGS sequence"/>
</dbReference>
<evidence type="ECO:0000313" key="1">
    <source>
        <dbReference type="EMBL" id="KAH7053076.1"/>
    </source>
</evidence>
<proteinExistence type="predicted"/>
<dbReference type="EMBL" id="JAGTJR010000010">
    <property type="protein sequence ID" value="KAH7053076.1"/>
    <property type="molecule type" value="Genomic_DNA"/>
</dbReference>
<evidence type="ECO:0000313" key="2">
    <source>
        <dbReference type="Proteomes" id="UP000774617"/>
    </source>
</evidence>
<accession>A0ABQ8GDQ3</accession>
<name>A0ABQ8GDQ3_9PEZI</name>
<keyword evidence="2" id="KW-1185">Reference proteome</keyword>
<reference evidence="1 2" key="1">
    <citation type="journal article" date="2021" name="Nat. Commun.">
        <title>Genetic determinants of endophytism in the Arabidopsis root mycobiome.</title>
        <authorList>
            <person name="Mesny F."/>
            <person name="Miyauchi S."/>
            <person name="Thiergart T."/>
            <person name="Pickel B."/>
            <person name="Atanasova L."/>
            <person name="Karlsson M."/>
            <person name="Huettel B."/>
            <person name="Barry K.W."/>
            <person name="Haridas S."/>
            <person name="Chen C."/>
            <person name="Bauer D."/>
            <person name="Andreopoulos W."/>
            <person name="Pangilinan J."/>
            <person name="LaButti K."/>
            <person name="Riley R."/>
            <person name="Lipzen A."/>
            <person name="Clum A."/>
            <person name="Drula E."/>
            <person name="Henrissat B."/>
            <person name="Kohler A."/>
            <person name="Grigoriev I.V."/>
            <person name="Martin F.M."/>
            <person name="Hacquard S."/>
        </authorList>
    </citation>
    <scope>NUCLEOTIDE SEQUENCE [LARGE SCALE GENOMIC DNA]</scope>
    <source>
        <strain evidence="1 2">MPI-SDFR-AT-0080</strain>
    </source>
</reference>
<organism evidence="1 2">
    <name type="scientific">Macrophomina phaseolina</name>
    <dbReference type="NCBI Taxonomy" id="35725"/>
    <lineage>
        <taxon>Eukaryota</taxon>
        <taxon>Fungi</taxon>
        <taxon>Dikarya</taxon>
        <taxon>Ascomycota</taxon>
        <taxon>Pezizomycotina</taxon>
        <taxon>Dothideomycetes</taxon>
        <taxon>Dothideomycetes incertae sedis</taxon>
        <taxon>Botryosphaeriales</taxon>
        <taxon>Botryosphaeriaceae</taxon>
        <taxon>Macrophomina</taxon>
    </lineage>
</organism>
<gene>
    <name evidence="1" type="ORF">B0J12DRAFT_44143</name>
</gene>
<comment type="caution">
    <text evidence="1">The sequence shown here is derived from an EMBL/GenBank/DDBJ whole genome shotgun (WGS) entry which is preliminary data.</text>
</comment>
<sequence>MHHVYRLLIPRPDSTAAPLPLLFRFRALLLFFDINRTAAEQPPHHHFHSQPQPAIPGRHILDRRRREDGRGEVRGVWERQAARPGHGAVDMVHGGGGEGDVGEGQGAGVMQVPLRACHEPQRSAGCGVDHVGHVCGWVGAGAGGECCGPCFPRCSVGGIADFNHGGGSESARSARGVGGWTCYAHKGKVRLHGSRDNGQLKYHHSLWIYTSE</sequence>